<keyword evidence="4" id="KW-1185">Reference proteome</keyword>
<reference evidence="3" key="1">
    <citation type="submission" date="2021-08" db="EMBL/GenBank/DDBJ databases">
        <authorList>
            <person name="Nwanade C."/>
            <person name="Wang M."/>
            <person name="Masoudi A."/>
            <person name="Yu Z."/>
            <person name="Liu J."/>
        </authorList>
    </citation>
    <scope>NUCLEOTIDE SEQUENCE</scope>
    <source>
        <strain evidence="3">S166</strain>
    </source>
</reference>
<feature type="region of interest" description="Disordered" evidence="1">
    <location>
        <begin position="176"/>
        <end position="195"/>
    </location>
</feature>
<evidence type="ECO:0000313" key="3">
    <source>
        <dbReference type="EMBL" id="UWQ40054.1"/>
    </source>
</evidence>
<dbReference type="InterPro" id="IPR041578">
    <property type="entry name" value="PIN_8"/>
</dbReference>
<dbReference type="Proteomes" id="UP001058514">
    <property type="component" value="Chromosome"/>
</dbReference>
<name>A0ABY5WF30_9RHOB</name>
<feature type="domain" description="PIN like" evidence="2">
    <location>
        <begin position="25"/>
        <end position="229"/>
    </location>
</feature>
<sequence>MRSQFKGHFREPQAIIDELWKDATFVFDANVLLNLYRYSDKSRKEFLKLLNTIQKRCWLPEQCVHEYLSNRLSVIRDQMKAYSDTAKSIGSIKETFAGSKGHPFISEKNFDALSSVIGKIDKELDKNRNSQEARISQDEVKEQPADIFEGRVGPGFDDADLDKMFVDGEARYGEEIPPGYKDANKFPNAKRRSEKRSNFGDYILWRQTLEMAKAEGKSVILVTDDQKED</sequence>
<evidence type="ECO:0000256" key="1">
    <source>
        <dbReference type="SAM" id="MobiDB-lite"/>
    </source>
</evidence>
<evidence type="ECO:0000259" key="2">
    <source>
        <dbReference type="Pfam" id="PF18476"/>
    </source>
</evidence>
<gene>
    <name evidence="3" type="ORF">K3718_10755</name>
</gene>
<dbReference type="RefSeq" id="WP_259963539.1">
    <property type="nucleotide sequence ID" value="NZ_CP081051.1"/>
</dbReference>
<protein>
    <submittedName>
        <fullName evidence="3">PIN domain-containing protein</fullName>
    </submittedName>
</protein>
<organism evidence="3 4">
    <name type="scientific">Leisingera aquaemixtae</name>
    <dbReference type="NCBI Taxonomy" id="1396826"/>
    <lineage>
        <taxon>Bacteria</taxon>
        <taxon>Pseudomonadati</taxon>
        <taxon>Pseudomonadota</taxon>
        <taxon>Alphaproteobacteria</taxon>
        <taxon>Rhodobacterales</taxon>
        <taxon>Roseobacteraceae</taxon>
        <taxon>Leisingera</taxon>
    </lineage>
</organism>
<dbReference type="EMBL" id="CP081051">
    <property type="protein sequence ID" value="UWQ40054.1"/>
    <property type="molecule type" value="Genomic_DNA"/>
</dbReference>
<accession>A0ABY5WF30</accession>
<proteinExistence type="predicted"/>
<evidence type="ECO:0000313" key="4">
    <source>
        <dbReference type="Proteomes" id="UP001058514"/>
    </source>
</evidence>
<dbReference type="Pfam" id="PF18476">
    <property type="entry name" value="PIN_8"/>
    <property type="match status" value="1"/>
</dbReference>